<dbReference type="InterPro" id="IPR050330">
    <property type="entry name" value="Bact_OuterMem_StrucFunc"/>
</dbReference>
<proteinExistence type="inferred from homology"/>
<dbReference type="SUPFAM" id="SSF103088">
    <property type="entry name" value="OmpA-like"/>
    <property type="match status" value="1"/>
</dbReference>
<feature type="domain" description="OmpA-like" evidence="10">
    <location>
        <begin position="50"/>
        <end position="167"/>
    </location>
</feature>
<dbReference type="Gene3D" id="3.30.1330.60">
    <property type="entry name" value="OmpA-like domain"/>
    <property type="match status" value="1"/>
</dbReference>
<evidence type="ECO:0000256" key="2">
    <source>
        <dbReference type="ARBA" id="ARBA00022729"/>
    </source>
</evidence>
<comment type="similarity">
    <text evidence="8">Belongs to the Pal lipoprotein family.</text>
</comment>
<organism evidence="11 12">
    <name type="scientific">Paramesorhizobium deserti</name>
    <dbReference type="NCBI Taxonomy" id="1494590"/>
    <lineage>
        <taxon>Bacteria</taxon>
        <taxon>Pseudomonadati</taxon>
        <taxon>Pseudomonadota</taxon>
        <taxon>Alphaproteobacteria</taxon>
        <taxon>Hyphomicrobiales</taxon>
        <taxon>Phyllobacteriaceae</taxon>
        <taxon>Paramesorhizobium</taxon>
    </lineage>
</organism>
<dbReference type="GO" id="GO:0009279">
    <property type="term" value="C:cell outer membrane"/>
    <property type="evidence" value="ECO:0007669"/>
    <property type="project" value="UniProtKB-SubCell"/>
</dbReference>
<dbReference type="PRINTS" id="PR01021">
    <property type="entry name" value="OMPADOMAIN"/>
</dbReference>
<sequence>MRRIQSIARSPIVVALFMTLAVAGCASKKNLPNNAGDLGLGANGAAPGSAQDFTVNVGDRIFFDTDSSVIRADAQQTLAKQAQWLQRYPNYQITIEGHADERGTREYNLALGQRRAAATRDYLASQGVPANRMRTISYGKERPVAVCDDISCWSQNRRAVTVLGGAGS</sequence>
<dbReference type="HAMAP" id="MF_02204">
    <property type="entry name" value="Pal"/>
    <property type="match status" value="1"/>
</dbReference>
<dbReference type="InterPro" id="IPR014169">
    <property type="entry name" value="Pal_lipo_C"/>
</dbReference>
<keyword evidence="1 8" id="KW-0132">Cell division</keyword>
<reference evidence="11 12" key="1">
    <citation type="submission" date="2015-11" db="EMBL/GenBank/DDBJ databases">
        <title>Draft genome sequence of Paramesorhizobium deserti A-3-E, a strain highly resistant to diverse beta-lactam antibiotics.</title>
        <authorList>
            <person name="Lv R."/>
            <person name="Yang X."/>
            <person name="Fang N."/>
            <person name="Guo J."/>
            <person name="Luo X."/>
            <person name="Peng F."/>
            <person name="Yang R."/>
            <person name="Cui Y."/>
            <person name="Fang C."/>
            <person name="Song Y."/>
        </authorList>
    </citation>
    <scope>NUCLEOTIDE SEQUENCE [LARGE SCALE GENOMIC DNA]</scope>
    <source>
        <strain evidence="11 12">A-3-E</strain>
    </source>
</reference>
<dbReference type="PROSITE" id="PS01068">
    <property type="entry name" value="OMPA_1"/>
    <property type="match status" value="1"/>
</dbReference>
<keyword evidence="3 8" id="KW-0472">Membrane</keyword>
<evidence type="ECO:0000256" key="9">
    <source>
        <dbReference type="SAM" id="SignalP"/>
    </source>
</evidence>
<evidence type="ECO:0000256" key="1">
    <source>
        <dbReference type="ARBA" id="ARBA00022618"/>
    </source>
</evidence>
<evidence type="ECO:0000259" key="10">
    <source>
        <dbReference type="PROSITE" id="PS51123"/>
    </source>
</evidence>
<comment type="function">
    <text evidence="8">Part of the Tol-Pal system, which plays a role in outer membrane invagination during cell division and is important for maintaining outer membrane integrity.</text>
</comment>
<dbReference type="STRING" id="1494590.ATN84_15135"/>
<dbReference type="GO" id="GO:0051301">
    <property type="term" value="P:cell division"/>
    <property type="evidence" value="ECO:0007669"/>
    <property type="project" value="UniProtKB-UniRule"/>
</dbReference>
<dbReference type="InterPro" id="IPR006690">
    <property type="entry name" value="OMPA-like_CS"/>
</dbReference>
<comment type="caution">
    <text evidence="11">The sequence shown here is derived from an EMBL/GenBank/DDBJ whole genome shotgun (WGS) entry which is preliminary data.</text>
</comment>
<dbReference type="PANTHER" id="PTHR30329:SF21">
    <property type="entry name" value="LIPOPROTEIN YIAD-RELATED"/>
    <property type="match status" value="1"/>
</dbReference>
<evidence type="ECO:0000256" key="7">
    <source>
        <dbReference type="ARBA" id="ARBA00023306"/>
    </source>
</evidence>
<keyword evidence="5 8" id="KW-0998">Cell outer membrane</keyword>
<dbReference type="PROSITE" id="PS51257">
    <property type="entry name" value="PROKAR_LIPOPROTEIN"/>
    <property type="match status" value="1"/>
</dbReference>
<comment type="subcellular location">
    <subcellularLocation>
        <location evidence="8">Cell outer membrane</location>
        <topology evidence="8">Lipid-anchor</topology>
    </subcellularLocation>
</comment>
<dbReference type="CDD" id="cd07185">
    <property type="entry name" value="OmpA_C-like"/>
    <property type="match status" value="1"/>
</dbReference>
<dbReference type="RefSeq" id="WP_068883555.1">
    <property type="nucleotide sequence ID" value="NZ_LNTU01000034.1"/>
</dbReference>
<dbReference type="EMBL" id="LNTU01000034">
    <property type="protein sequence ID" value="KXF76468.1"/>
    <property type="molecule type" value="Genomic_DNA"/>
</dbReference>
<keyword evidence="6 8" id="KW-0449">Lipoprotein</keyword>
<feature type="signal peptide" evidence="9">
    <location>
        <begin position="1"/>
        <end position="23"/>
    </location>
</feature>
<dbReference type="InterPro" id="IPR036737">
    <property type="entry name" value="OmpA-like_sf"/>
</dbReference>
<evidence type="ECO:0000256" key="6">
    <source>
        <dbReference type="ARBA" id="ARBA00023288"/>
    </source>
</evidence>
<dbReference type="Proteomes" id="UP000070107">
    <property type="component" value="Unassembled WGS sequence"/>
</dbReference>
<evidence type="ECO:0000256" key="5">
    <source>
        <dbReference type="ARBA" id="ARBA00023237"/>
    </source>
</evidence>
<comment type="subunit">
    <text evidence="8">The Tol-Pal system is composed of five core proteins: the inner membrane proteins TolA, TolQ and TolR, the periplasmic protein TolB and the outer membrane protein Pal. They form a network linking the inner and outer membranes and the peptidoglycan layer.</text>
</comment>
<keyword evidence="12" id="KW-1185">Reference proteome</keyword>
<dbReference type="AlphaFoldDB" id="A0A135HTG9"/>
<keyword evidence="2 8" id="KW-0732">Signal</keyword>
<evidence type="ECO:0000256" key="8">
    <source>
        <dbReference type="HAMAP-Rule" id="MF_02204"/>
    </source>
</evidence>
<protein>
    <recommendedName>
        <fullName evidence="8">Peptidoglycan-associated lipoprotein</fullName>
        <shortName evidence="8">PAL</shortName>
    </recommendedName>
</protein>
<evidence type="ECO:0000256" key="3">
    <source>
        <dbReference type="ARBA" id="ARBA00023136"/>
    </source>
</evidence>
<dbReference type="NCBIfam" id="TIGR02802">
    <property type="entry name" value="Pal_lipo"/>
    <property type="match status" value="1"/>
</dbReference>
<dbReference type="PROSITE" id="PS51123">
    <property type="entry name" value="OMPA_2"/>
    <property type="match status" value="1"/>
</dbReference>
<feature type="chain" id="PRO_5007465328" description="Peptidoglycan-associated lipoprotein" evidence="9">
    <location>
        <begin position="24"/>
        <end position="168"/>
    </location>
</feature>
<dbReference type="InterPro" id="IPR006665">
    <property type="entry name" value="OmpA-like"/>
</dbReference>
<keyword evidence="7 8" id="KW-0131">Cell cycle</keyword>
<name>A0A135HTG9_9HYPH</name>
<dbReference type="PANTHER" id="PTHR30329">
    <property type="entry name" value="STATOR ELEMENT OF FLAGELLAR MOTOR COMPLEX"/>
    <property type="match status" value="1"/>
</dbReference>
<evidence type="ECO:0000256" key="4">
    <source>
        <dbReference type="ARBA" id="ARBA00023139"/>
    </source>
</evidence>
<evidence type="ECO:0000313" key="12">
    <source>
        <dbReference type="Proteomes" id="UP000070107"/>
    </source>
</evidence>
<keyword evidence="4 8" id="KW-0564">Palmitate</keyword>
<accession>A0A135HTG9</accession>
<dbReference type="PRINTS" id="PR01023">
    <property type="entry name" value="NAFLGMOTY"/>
</dbReference>
<dbReference type="InterPro" id="IPR039001">
    <property type="entry name" value="Pal"/>
</dbReference>
<evidence type="ECO:0000313" key="11">
    <source>
        <dbReference type="EMBL" id="KXF76468.1"/>
    </source>
</evidence>
<gene>
    <name evidence="8" type="primary">pal</name>
    <name evidence="11" type="ORF">ATN84_15135</name>
</gene>
<dbReference type="Pfam" id="PF00691">
    <property type="entry name" value="OmpA"/>
    <property type="match status" value="1"/>
</dbReference>
<dbReference type="InterPro" id="IPR006664">
    <property type="entry name" value="OMP_bac"/>
</dbReference>
<dbReference type="OrthoDB" id="9809164at2"/>